<dbReference type="KEGG" id="saca:FFV09_16420"/>
<dbReference type="RefSeq" id="WP_141448836.1">
    <property type="nucleotide sequence ID" value="NZ_CP041217.1"/>
</dbReference>
<dbReference type="EMBL" id="CP041217">
    <property type="protein sequence ID" value="QDH22292.1"/>
    <property type="molecule type" value="Genomic_DNA"/>
</dbReference>
<keyword evidence="2" id="KW-1185">Reference proteome</keyword>
<dbReference type="AlphaFoldDB" id="A0A4Y6UX40"/>
<organism evidence="1 2">
    <name type="scientific">Saccharibacillus brassicae</name>
    <dbReference type="NCBI Taxonomy" id="2583377"/>
    <lineage>
        <taxon>Bacteria</taxon>
        <taxon>Bacillati</taxon>
        <taxon>Bacillota</taxon>
        <taxon>Bacilli</taxon>
        <taxon>Bacillales</taxon>
        <taxon>Paenibacillaceae</taxon>
        <taxon>Saccharibacillus</taxon>
    </lineage>
</organism>
<sequence length="93" mass="10695">MDIKIVNARMERMEDKSYKGKVEAEVTGHKEPYELTIYSKSGDMWEYSLHFLKQPGPEEEILAFEEFIENDGEAFDTLVDAAWDTMEPAGDEA</sequence>
<name>A0A4Y6UX40_SACBS</name>
<dbReference type="OrthoDB" id="2665115at2"/>
<evidence type="ECO:0000313" key="1">
    <source>
        <dbReference type="EMBL" id="QDH22292.1"/>
    </source>
</evidence>
<dbReference type="Proteomes" id="UP000316968">
    <property type="component" value="Chromosome"/>
</dbReference>
<reference evidence="1 2" key="1">
    <citation type="submission" date="2019-06" db="EMBL/GenBank/DDBJ databases">
        <title>Saccharibacillus brassicae sp. nov., an endophytic bacterium isolated from Chinese cabbage seeds (Brassica pekinensis).</title>
        <authorList>
            <person name="Jiang L."/>
            <person name="Lee J."/>
            <person name="Kim S.W."/>
        </authorList>
    </citation>
    <scope>NUCLEOTIDE SEQUENCE [LARGE SCALE GENOMIC DNA]</scope>
    <source>
        <strain evidence="2">KCTC 43072 / ATSA2</strain>
    </source>
</reference>
<evidence type="ECO:0000313" key="2">
    <source>
        <dbReference type="Proteomes" id="UP000316968"/>
    </source>
</evidence>
<proteinExistence type="predicted"/>
<accession>A0A4Y6UX40</accession>
<gene>
    <name evidence="1" type="ORF">FFV09_16420</name>
</gene>
<protein>
    <submittedName>
        <fullName evidence="1">Uncharacterized protein</fullName>
    </submittedName>
</protein>